<evidence type="ECO:0000256" key="1">
    <source>
        <dbReference type="SAM" id="SignalP"/>
    </source>
</evidence>
<keyword evidence="1" id="KW-0732">Signal</keyword>
<feature type="chain" id="PRO_5034225555" description="Avirulence Effector AvrLm4-7 domain-containing protein" evidence="1">
    <location>
        <begin position="21"/>
        <end position="126"/>
    </location>
</feature>
<accession>A0A8H4L490</accession>
<name>A0A8H4L490_9HYPO</name>
<reference evidence="2 3" key="1">
    <citation type="submission" date="2020-01" db="EMBL/GenBank/DDBJ databases">
        <title>Identification and distribution of gene clusters putatively required for synthesis of sphingolipid metabolism inhibitors in phylogenetically diverse species of the filamentous fungus Fusarium.</title>
        <authorList>
            <person name="Kim H.-S."/>
            <person name="Busman M."/>
            <person name="Brown D.W."/>
            <person name="Divon H."/>
            <person name="Uhlig S."/>
            <person name="Proctor R.H."/>
        </authorList>
    </citation>
    <scope>NUCLEOTIDE SEQUENCE [LARGE SCALE GENOMIC DNA]</scope>
    <source>
        <strain evidence="2 3">NRRL 20459</strain>
    </source>
</reference>
<dbReference type="AlphaFoldDB" id="A0A8H4L490"/>
<evidence type="ECO:0008006" key="4">
    <source>
        <dbReference type="Google" id="ProtNLM"/>
    </source>
</evidence>
<organism evidence="2 3">
    <name type="scientific">Fusarium albosuccineum</name>
    <dbReference type="NCBI Taxonomy" id="1237068"/>
    <lineage>
        <taxon>Eukaryota</taxon>
        <taxon>Fungi</taxon>
        <taxon>Dikarya</taxon>
        <taxon>Ascomycota</taxon>
        <taxon>Pezizomycotina</taxon>
        <taxon>Sordariomycetes</taxon>
        <taxon>Hypocreomycetidae</taxon>
        <taxon>Hypocreales</taxon>
        <taxon>Nectriaceae</taxon>
        <taxon>Fusarium</taxon>
        <taxon>Fusarium decemcellulare species complex</taxon>
    </lineage>
</organism>
<dbReference type="EMBL" id="JAADYS010001740">
    <property type="protein sequence ID" value="KAF4461337.1"/>
    <property type="molecule type" value="Genomic_DNA"/>
</dbReference>
<evidence type="ECO:0000313" key="2">
    <source>
        <dbReference type="EMBL" id="KAF4461337.1"/>
    </source>
</evidence>
<comment type="caution">
    <text evidence="2">The sequence shown here is derived from an EMBL/GenBank/DDBJ whole genome shotgun (WGS) entry which is preliminary data.</text>
</comment>
<keyword evidence="3" id="KW-1185">Reference proteome</keyword>
<evidence type="ECO:0000313" key="3">
    <source>
        <dbReference type="Proteomes" id="UP000554235"/>
    </source>
</evidence>
<proteinExistence type="predicted"/>
<feature type="signal peptide" evidence="1">
    <location>
        <begin position="1"/>
        <end position="20"/>
    </location>
</feature>
<gene>
    <name evidence="2" type="ORF">FALBO_11876</name>
</gene>
<protein>
    <recommendedName>
        <fullName evidence="4">Avirulence Effector AvrLm4-7 domain-containing protein</fullName>
    </recommendedName>
</protein>
<dbReference type="Proteomes" id="UP000554235">
    <property type="component" value="Unassembled WGS sequence"/>
</dbReference>
<sequence>MRLLPATALLLTLIIILVEARQKSMGKCDAPLSLLADCLHPEDLKQCLASHDDLQLDGIVINRANCDNGCIRYKFGRNYDHRSWNNFLNRSGDINTYHVAYTGNERFIFPWKHYDKYHREDRRLLL</sequence>